<comment type="caution">
    <text evidence="2">The sequence shown here is derived from an EMBL/GenBank/DDBJ whole genome shotgun (WGS) entry which is preliminary data.</text>
</comment>
<sequence length="805" mass="86606">MAALVPGGPALECPRSAPRPEQQQQPPPPQQHQQHHQQQLLPSAHSPSLLPSRPGAFTFSSNSQPRSGLFFSPFIVQQPAFLIPSSSFLRLLHLVLSLRAAGLSSRDIPDLAHSPRHREKTLHSLIGEFQSLLSSDTCRVRRLVCLHPPSSIRRLSSLFPTAALHCRRLPHSYSVFPRGSCIHHPGRDLASVTTMAALPSSGTNIASSPSPASAASAASSPAPQQQPTYTTAGTIYNPNSSQPLQPPARRGRATKWNVGSNQTDLCLFPKAVLAGLTMKAAANGRTTGMQQYAPLQQNSDRAVSPLSISEHGSMGIALVSQTPRLHAGNLSTQSHSLAHKENVIASEAANENSDNTTDSGGHDYAGHVSEQHGDGVDDDNTAPPAHLLSMSINGLKSLASYPNPCQKDAQKLLKPSVDLAATKATTTPVLGFPVTGIQKVPPQDEATGMRGVPGLNLLRPSPFDATGNIGSTQQGLFSLPTTRSPSPASGLERAMTPPSSSSASSTRSGPAPLTAGPPGQRQYRPFAYDSMAKGFQSAFETLEQPLEYADGNGNTNNASMGTEMFSNGPGTNIPRAYTLRESFNTASLIQTPPPSAERLEQDEQTGPKEKSLLLQLVETSEPDGPPVRINTGMSPYVDGPAWDQDINCGDCYTQSQSFYGNGYYSYVPGMCSHSASVWNDREEIIRRGWYAGSHLLGKGMNEIIAENNYRRRRCAFGAIGDGRPKPSGKKKEYPRISVEEANRITTPEHAEPLLRMMYGSLLQAVEEGKLSTEFYKWAEEQDRKYDGKVCVGKTAPDAYTEVEAE</sequence>
<evidence type="ECO:0000256" key="1">
    <source>
        <dbReference type="SAM" id="MobiDB-lite"/>
    </source>
</evidence>
<feature type="compositionally biased region" description="Low complexity" evidence="1">
    <location>
        <begin position="36"/>
        <end position="47"/>
    </location>
</feature>
<evidence type="ECO:0000313" key="3">
    <source>
        <dbReference type="Proteomes" id="UP000245956"/>
    </source>
</evidence>
<name>A0A2U3E9K6_PURLI</name>
<dbReference type="AlphaFoldDB" id="A0A2U3E9K6"/>
<proteinExistence type="predicted"/>
<feature type="compositionally biased region" description="Polar residues" evidence="1">
    <location>
        <begin position="228"/>
        <end position="243"/>
    </location>
</feature>
<feature type="compositionally biased region" description="Low complexity" evidence="1">
    <location>
        <begin position="206"/>
        <end position="227"/>
    </location>
</feature>
<feature type="region of interest" description="Disordered" evidence="1">
    <location>
        <begin position="1"/>
        <end position="47"/>
    </location>
</feature>
<feature type="compositionally biased region" description="Basic and acidic residues" evidence="1">
    <location>
        <begin position="360"/>
        <end position="375"/>
    </location>
</feature>
<evidence type="ECO:0000313" key="2">
    <source>
        <dbReference type="EMBL" id="PWI71181.1"/>
    </source>
</evidence>
<accession>A0A2U3E9K6</accession>
<organism evidence="2 3">
    <name type="scientific">Purpureocillium lilacinum</name>
    <name type="common">Paecilomyces lilacinus</name>
    <dbReference type="NCBI Taxonomy" id="33203"/>
    <lineage>
        <taxon>Eukaryota</taxon>
        <taxon>Fungi</taxon>
        <taxon>Dikarya</taxon>
        <taxon>Ascomycota</taxon>
        <taxon>Pezizomycotina</taxon>
        <taxon>Sordariomycetes</taxon>
        <taxon>Hypocreomycetidae</taxon>
        <taxon>Hypocreales</taxon>
        <taxon>Ophiocordycipitaceae</taxon>
        <taxon>Purpureocillium</taxon>
    </lineage>
</organism>
<feature type="compositionally biased region" description="Low complexity" evidence="1">
    <location>
        <begin position="496"/>
        <end position="512"/>
    </location>
</feature>
<feature type="region of interest" description="Disordered" evidence="1">
    <location>
        <begin position="465"/>
        <end position="524"/>
    </location>
</feature>
<protein>
    <submittedName>
        <fullName evidence="2">Uncharacterized protein</fullName>
    </submittedName>
</protein>
<feature type="region of interest" description="Disordered" evidence="1">
    <location>
        <begin position="201"/>
        <end position="254"/>
    </location>
</feature>
<gene>
    <name evidence="2" type="ORF">PCL_12549</name>
</gene>
<feature type="region of interest" description="Disordered" evidence="1">
    <location>
        <begin position="351"/>
        <end position="384"/>
    </location>
</feature>
<reference evidence="2 3" key="1">
    <citation type="journal article" date="2016" name="Front. Microbiol.">
        <title>Genome and transcriptome sequences reveal the specific parasitism of the nematophagous Purpureocillium lilacinum 36-1.</title>
        <authorList>
            <person name="Xie J."/>
            <person name="Li S."/>
            <person name="Mo C."/>
            <person name="Xiao X."/>
            <person name="Peng D."/>
            <person name="Wang G."/>
            <person name="Xiao Y."/>
        </authorList>
    </citation>
    <scope>NUCLEOTIDE SEQUENCE [LARGE SCALE GENOMIC DNA]</scope>
    <source>
        <strain evidence="2 3">36-1</strain>
    </source>
</reference>
<feature type="compositionally biased region" description="Polar residues" evidence="1">
    <location>
        <begin position="468"/>
        <end position="487"/>
    </location>
</feature>
<dbReference type="Proteomes" id="UP000245956">
    <property type="component" value="Unassembled WGS sequence"/>
</dbReference>
<dbReference type="EMBL" id="LCWV01000008">
    <property type="protein sequence ID" value="PWI71181.1"/>
    <property type="molecule type" value="Genomic_DNA"/>
</dbReference>